<dbReference type="Gene3D" id="3.40.50.12780">
    <property type="entry name" value="N-terminal domain of ligase-like"/>
    <property type="match status" value="1"/>
</dbReference>
<dbReference type="PATRIC" id="fig|889378.3.peg.89"/>
<dbReference type="GO" id="GO:0004467">
    <property type="term" value="F:long-chain fatty acid-CoA ligase activity"/>
    <property type="evidence" value="ECO:0007669"/>
    <property type="project" value="TreeGrafter"/>
</dbReference>
<dbReference type="OrthoDB" id="311554at2"/>
<dbReference type="PANTHER" id="PTHR43272:SF33">
    <property type="entry name" value="AMP-BINDING DOMAIN-CONTAINING PROTEIN-RELATED"/>
    <property type="match status" value="1"/>
</dbReference>
<evidence type="ECO:0000259" key="3">
    <source>
        <dbReference type="Pfam" id="PF00501"/>
    </source>
</evidence>
<dbReference type="AlphaFoldDB" id="H9UFA1"/>
<dbReference type="RefSeq" id="WP_014454192.1">
    <property type="nucleotide sequence ID" value="NC_017098.1"/>
</dbReference>
<keyword evidence="1" id="KW-0547">Nucleotide-binding</keyword>
<gene>
    <name evidence="4" type="ordered locus">Spiaf_0085</name>
</gene>
<evidence type="ECO:0000313" key="5">
    <source>
        <dbReference type="Proteomes" id="UP000007383"/>
    </source>
</evidence>
<proteinExistence type="predicted"/>
<name>H9UFA1_SPIAZ</name>
<dbReference type="STRING" id="889378.Spiaf_0085"/>
<feature type="domain" description="AMP-dependent synthetase/ligase" evidence="3">
    <location>
        <begin position="9"/>
        <end position="453"/>
    </location>
</feature>
<dbReference type="InterPro" id="IPR042099">
    <property type="entry name" value="ANL_N_sf"/>
</dbReference>
<dbReference type="InterPro" id="IPR000873">
    <property type="entry name" value="AMP-dep_synth/lig_dom"/>
</dbReference>
<dbReference type="EMBL" id="CP003282">
    <property type="protein sequence ID" value="AFG36194.1"/>
    <property type="molecule type" value="Genomic_DNA"/>
</dbReference>
<dbReference type="InterPro" id="IPR020845">
    <property type="entry name" value="AMP-binding_CS"/>
</dbReference>
<dbReference type="HOGENOM" id="CLU_000022_45_5_12"/>
<dbReference type="GO" id="GO:0016020">
    <property type="term" value="C:membrane"/>
    <property type="evidence" value="ECO:0007669"/>
    <property type="project" value="TreeGrafter"/>
</dbReference>
<accession>H9UFA1</accession>
<dbReference type="SUPFAM" id="SSF56801">
    <property type="entry name" value="Acetyl-CoA synthetase-like"/>
    <property type="match status" value="1"/>
</dbReference>
<keyword evidence="2" id="KW-0067">ATP-binding</keyword>
<evidence type="ECO:0000313" key="4">
    <source>
        <dbReference type="EMBL" id="AFG36194.1"/>
    </source>
</evidence>
<dbReference type="Proteomes" id="UP000007383">
    <property type="component" value="Chromosome"/>
</dbReference>
<dbReference type="KEGG" id="sfc:Spiaf_0085"/>
<dbReference type="PANTHER" id="PTHR43272">
    <property type="entry name" value="LONG-CHAIN-FATTY-ACID--COA LIGASE"/>
    <property type="match status" value="1"/>
</dbReference>
<keyword evidence="5" id="KW-1185">Reference proteome</keyword>
<dbReference type="GO" id="GO:0005524">
    <property type="term" value="F:ATP binding"/>
    <property type="evidence" value="ECO:0007669"/>
    <property type="project" value="UniProtKB-KW"/>
</dbReference>
<evidence type="ECO:0000256" key="1">
    <source>
        <dbReference type="ARBA" id="ARBA00022741"/>
    </source>
</evidence>
<reference evidence="5" key="1">
    <citation type="journal article" date="2013" name="Stand. Genomic Sci.">
        <title>Complete genome sequence of the halophilic bacterium Spirochaeta africana type strain (Z-7692(T)) from the alkaline Lake Magadi in the East African Rift.</title>
        <authorList>
            <person name="Liolos K."/>
            <person name="Abt B."/>
            <person name="Scheuner C."/>
            <person name="Teshima H."/>
            <person name="Held B."/>
            <person name="Lapidus A."/>
            <person name="Nolan M."/>
            <person name="Lucas S."/>
            <person name="Deshpande S."/>
            <person name="Cheng J.F."/>
            <person name="Tapia R."/>
            <person name="Goodwin L.A."/>
            <person name="Pitluck S."/>
            <person name="Pagani I."/>
            <person name="Ivanova N."/>
            <person name="Mavromatis K."/>
            <person name="Mikhailova N."/>
            <person name="Huntemann M."/>
            <person name="Pati A."/>
            <person name="Chen A."/>
            <person name="Palaniappan K."/>
            <person name="Land M."/>
            <person name="Rohde M."/>
            <person name="Tindall B.J."/>
            <person name="Detter J.C."/>
            <person name="Goker M."/>
            <person name="Bristow J."/>
            <person name="Eisen J.A."/>
            <person name="Markowitz V."/>
            <person name="Hugenholtz P."/>
            <person name="Woyke T."/>
            <person name="Klenk H.P."/>
            <person name="Kyrpides N.C."/>
        </authorList>
    </citation>
    <scope>NUCLEOTIDE SEQUENCE</scope>
    <source>
        <strain evidence="5">ATCC 700263 / DSM 8902 / Z-7692</strain>
    </source>
</reference>
<dbReference type="Pfam" id="PF00501">
    <property type="entry name" value="AMP-binding"/>
    <property type="match status" value="1"/>
</dbReference>
<dbReference type="PROSITE" id="PS00455">
    <property type="entry name" value="AMP_BINDING"/>
    <property type="match status" value="1"/>
</dbReference>
<protein>
    <submittedName>
        <fullName evidence="4">AMP-forming long-chain acyl-CoA synthetase</fullName>
    </submittedName>
</protein>
<organism evidence="4 5">
    <name type="scientific">Spirochaeta africana (strain ATCC 700263 / DSM 8902 / Z-7692)</name>
    <dbReference type="NCBI Taxonomy" id="889378"/>
    <lineage>
        <taxon>Bacteria</taxon>
        <taxon>Pseudomonadati</taxon>
        <taxon>Spirochaetota</taxon>
        <taxon>Spirochaetia</taxon>
        <taxon>Spirochaetales</taxon>
        <taxon>Spirochaetaceae</taxon>
        <taxon>Spirochaeta</taxon>
    </lineage>
</organism>
<evidence type="ECO:0000256" key="2">
    <source>
        <dbReference type="ARBA" id="ARBA00022840"/>
    </source>
</evidence>
<sequence length="645" mass="71299">MVKTVLDMLQRAVERYPDRAYAFRKTEMGWTPKSFAQVQSESRSVAAALVQRGFAKNNTMAILSEGSPEWIVSEFATIMAGGAAVPLSIKLLANEVPFRLNHSESRGLFLSKNTAEKIFSVRDQIEDPNYFYVLLDDDPDFADQLAAENNLKRGTQLVTIQELAAEGAGSPDALRQVDTICSELTEDDIVTVSYTSGTTGNPKGIMLMHRNYIANSSEAIEVFRIPAGYQTLLILPCDHSFAHTVGIYASLVAGISLYFVDARGGSMAILRNIPGNLVETDPTFLLTVPALTGNFMKKIQNGVAAKGSFVNGIFERGIRAGIARNGDGYHQVPFLTRARHFLPWLLAELLVFRKVRTIFGKKVKFCVSGGALLDLGQQQFFHALGLPVYQGYGMTEASPIISSNHPWCYKLGTSGKPFPTVQVKVVLQDGSEAAPGEKGQICVRGPNVMKGYLKNPDATEEALRDGWLHTGDLGFLDADGFLTVSGREKALLISADGEKYSPEEIEEVMTTACPYISQAMLYNDHNRFTGALIVPDTDAVKKYLKANPDAGVEDVLRLFTDFLQTFRTSEDLKQRFPSNWVPPTFMLLDEPFSEQNGTINSTMKLVRYRVIEQYGDLLAYMYSDEGDRYSNPKNRAVVQQLFGLE</sequence>
<dbReference type="eggNOG" id="COG1022">
    <property type="taxonomic scope" value="Bacteria"/>
</dbReference>